<evidence type="ECO:0000313" key="12">
    <source>
        <dbReference type="EMBL" id="EIM79476.1"/>
    </source>
</evidence>
<name>R7RW13_STEHR</name>
<evidence type="ECO:0000256" key="5">
    <source>
        <dbReference type="ARBA" id="ARBA00022723"/>
    </source>
</evidence>
<keyword evidence="6" id="KW-0227">DNA damage</keyword>
<keyword evidence="10" id="KW-0539">Nucleus</keyword>
<sequence length="365" mass="42043">MSVDVAHPSANLTSKAMLHEYGRTQGFWPDGRVWKIQDYCIKMQGVQYSKSLKRWTNLKKQLPSEGIPQRSLPHTFKLVSWNLQHEERNFGERCATVVEYLQDILLDDDDDVITGRPVPFVLALQEIPKIQFGTILKIPWIKERFSVFPEGPQTWPTGATYGNITLIDRSIPIFSASMFWYPNSNMHRTALVVDIIVPRANSDPISSKPAEGRTFRIINTHLESLPENVHRRMDQLYWLKRYIDDRDKWVSGVVLCGDMNALRTEDVNVVPELGLKDAFDVKGKRKREPGDLGVTWVHPKGQFPSARLDKILYRENKEKYEMGILLRAGLGPLRTEQINQPVSDHYGITTLVRIKVKGYYRRAVD</sequence>
<evidence type="ECO:0000256" key="1">
    <source>
        <dbReference type="ARBA" id="ARBA00001936"/>
    </source>
</evidence>
<evidence type="ECO:0000256" key="10">
    <source>
        <dbReference type="ARBA" id="ARBA00023242"/>
    </source>
</evidence>
<keyword evidence="9" id="KW-0234">DNA repair</keyword>
<comment type="cofactor">
    <cofactor evidence="2">
        <name>Mg(2+)</name>
        <dbReference type="ChEBI" id="CHEBI:18420"/>
    </cofactor>
</comment>
<gene>
    <name evidence="12" type="ORF">STEHIDRAFT_163666</name>
</gene>
<dbReference type="GO" id="GO:0046872">
    <property type="term" value="F:metal ion binding"/>
    <property type="evidence" value="ECO:0007669"/>
    <property type="project" value="UniProtKB-KW"/>
</dbReference>
<dbReference type="Gene3D" id="3.60.10.10">
    <property type="entry name" value="Endonuclease/exonuclease/phosphatase"/>
    <property type="match status" value="1"/>
</dbReference>
<evidence type="ECO:0000256" key="3">
    <source>
        <dbReference type="ARBA" id="ARBA00004322"/>
    </source>
</evidence>
<dbReference type="RefSeq" id="XP_007311434.1">
    <property type="nucleotide sequence ID" value="XM_007311372.1"/>
</dbReference>
<reference evidence="13" key="1">
    <citation type="journal article" date="2012" name="Science">
        <title>The Paleozoic origin of enzymatic lignin decomposition reconstructed from 31 fungal genomes.</title>
        <authorList>
            <person name="Floudas D."/>
            <person name="Binder M."/>
            <person name="Riley R."/>
            <person name="Barry K."/>
            <person name="Blanchette R.A."/>
            <person name="Henrissat B."/>
            <person name="Martinez A.T."/>
            <person name="Otillar R."/>
            <person name="Spatafora J.W."/>
            <person name="Yadav J.S."/>
            <person name="Aerts A."/>
            <person name="Benoit I."/>
            <person name="Boyd A."/>
            <person name="Carlson A."/>
            <person name="Copeland A."/>
            <person name="Coutinho P.M."/>
            <person name="de Vries R.P."/>
            <person name="Ferreira P."/>
            <person name="Findley K."/>
            <person name="Foster B."/>
            <person name="Gaskell J."/>
            <person name="Glotzer D."/>
            <person name="Gorecki P."/>
            <person name="Heitman J."/>
            <person name="Hesse C."/>
            <person name="Hori C."/>
            <person name="Igarashi K."/>
            <person name="Jurgens J.A."/>
            <person name="Kallen N."/>
            <person name="Kersten P."/>
            <person name="Kohler A."/>
            <person name="Kuees U."/>
            <person name="Kumar T.K.A."/>
            <person name="Kuo A."/>
            <person name="LaButti K."/>
            <person name="Larrondo L.F."/>
            <person name="Lindquist E."/>
            <person name="Ling A."/>
            <person name="Lombard V."/>
            <person name="Lucas S."/>
            <person name="Lundell T."/>
            <person name="Martin R."/>
            <person name="McLaughlin D.J."/>
            <person name="Morgenstern I."/>
            <person name="Morin E."/>
            <person name="Murat C."/>
            <person name="Nagy L.G."/>
            <person name="Nolan M."/>
            <person name="Ohm R.A."/>
            <person name="Patyshakuliyeva A."/>
            <person name="Rokas A."/>
            <person name="Ruiz-Duenas F.J."/>
            <person name="Sabat G."/>
            <person name="Salamov A."/>
            <person name="Samejima M."/>
            <person name="Schmutz J."/>
            <person name="Slot J.C."/>
            <person name="St John F."/>
            <person name="Stenlid J."/>
            <person name="Sun H."/>
            <person name="Sun S."/>
            <person name="Syed K."/>
            <person name="Tsang A."/>
            <person name="Wiebenga A."/>
            <person name="Young D."/>
            <person name="Pisabarro A."/>
            <person name="Eastwood D.C."/>
            <person name="Martin F."/>
            <person name="Cullen D."/>
            <person name="Grigoriev I.V."/>
            <person name="Hibbett D.S."/>
        </authorList>
    </citation>
    <scope>NUCLEOTIDE SEQUENCE [LARGE SCALE GENOMIC DNA]</scope>
    <source>
        <strain evidence="13">FP-91666</strain>
    </source>
</reference>
<evidence type="ECO:0000256" key="9">
    <source>
        <dbReference type="ARBA" id="ARBA00023204"/>
    </source>
</evidence>
<dbReference type="OrthoDB" id="9975959at2759"/>
<dbReference type="GeneID" id="18802405"/>
<dbReference type="GO" id="GO:0003697">
    <property type="term" value="F:single-stranded DNA binding"/>
    <property type="evidence" value="ECO:0007669"/>
    <property type="project" value="TreeGrafter"/>
</dbReference>
<dbReference type="OMA" id="PEPCCIL"/>
<protein>
    <recommendedName>
        <fullName evidence="11">Endonuclease/exonuclease/phosphatase domain-containing protein</fullName>
    </recommendedName>
</protein>
<keyword evidence="4" id="KW-0540">Nuclease</keyword>
<dbReference type="SUPFAM" id="SSF56219">
    <property type="entry name" value="DNase I-like"/>
    <property type="match status" value="1"/>
</dbReference>
<keyword evidence="5" id="KW-0479">Metal-binding</keyword>
<dbReference type="InterPro" id="IPR051547">
    <property type="entry name" value="TDP2-like"/>
</dbReference>
<keyword evidence="13" id="KW-1185">Reference proteome</keyword>
<evidence type="ECO:0000259" key="11">
    <source>
        <dbReference type="Pfam" id="PF03372"/>
    </source>
</evidence>
<dbReference type="AlphaFoldDB" id="R7RW13"/>
<comment type="cofactor">
    <cofactor evidence="1">
        <name>Mn(2+)</name>
        <dbReference type="ChEBI" id="CHEBI:29035"/>
    </cofactor>
</comment>
<keyword evidence="7" id="KW-0378">Hydrolase</keyword>
<proteinExistence type="predicted"/>
<accession>R7RW13</accession>
<dbReference type="Proteomes" id="UP000053927">
    <property type="component" value="Unassembled WGS sequence"/>
</dbReference>
<dbReference type="GO" id="GO:0004518">
    <property type="term" value="F:nuclease activity"/>
    <property type="evidence" value="ECO:0007669"/>
    <property type="project" value="UniProtKB-KW"/>
</dbReference>
<dbReference type="KEGG" id="shs:STEHIDRAFT_163666"/>
<evidence type="ECO:0000256" key="8">
    <source>
        <dbReference type="ARBA" id="ARBA00022842"/>
    </source>
</evidence>
<feature type="domain" description="Endonuclease/exonuclease/phosphatase" evidence="11">
    <location>
        <begin position="79"/>
        <end position="345"/>
    </location>
</feature>
<evidence type="ECO:0000256" key="7">
    <source>
        <dbReference type="ARBA" id="ARBA00022801"/>
    </source>
</evidence>
<evidence type="ECO:0000313" key="13">
    <source>
        <dbReference type="Proteomes" id="UP000053927"/>
    </source>
</evidence>
<comment type="subcellular location">
    <subcellularLocation>
        <location evidence="3">Nucleus</location>
        <location evidence="3">PML body</location>
    </subcellularLocation>
</comment>
<dbReference type="EMBL" id="JH687404">
    <property type="protein sequence ID" value="EIM79476.1"/>
    <property type="molecule type" value="Genomic_DNA"/>
</dbReference>
<dbReference type="InterPro" id="IPR036691">
    <property type="entry name" value="Endo/exonu/phosph_ase_sf"/>
</dbReference>
<dbReference type="GO" id="GO:0006302">
    <property type="term" value="P:double-strand break repair"/>
    <property type="evidence" value="ECO:0007669"/>
    <property type="project" value="TreeGrafter"/>
</dbReference>
<dbReference type="PANTHER" id="PTHR15822:SF4">
    <property type="entry name" value="TYROSYL-DNA PHOSPHODIESTERASE 2"/>
    <property type="match status" value="1"/>
</dbReference>
<dbReference type="InterPro" id="IPR005135">
    <property type="entry name" value="Endo/exonuclease/phosphatase"/>
</dbReference>
<dbReference type="GO" id="GO:0070260">
    <property type="term" value="F:5'-tyrosyl-DNA phosphodiesterase activity"/>
    <property type="evidence" value="ECO:0007669"/>
    <property type="project" value="TreeGrafter"/>
</dbReference>
<dbReference type="Pfam" id="PF03372">
    <property type="entry name" value="Exo_endo_phos"/>
    <property type="match status" value="1"/>
</dbReference>
<keyword evidence="8" id="KW-0460">Magnesium</keyword>
<dbReference type="eggNOG" id="ENOG502S394">
    <property type="taxonomic scope" value="Eukaryota"/>
</dbReference>
<evidence type="ECO:0000256" key="4">
    <source>
        <dbReference type="ARBA" id="ARBA00022722"/>
    </source>
</evidence>
<dbReference type="PANTHER" id="PTHR15822">
    <property type="entry name" value="TRAF AND TNF RECEPTOR-ASSOCIATED PROTEIN"/>
    <property type="match status" value="1"/>
</dbReference>
<dbReference type="GO" id="GO:0005737">
    <property type="term" value="C:cytoplasm"/>
    <property type="evidence" value="ECO:0007669"/>
    <property type="project" value="TreeGrafter"/>
</dbReference>
<evidence type="ECO:0000256" key="6">
    <source>
        <dbReference type="ARBA" id="ARBA00022763"/>
    </source>
</evidence>
<organism evidence="12 13">
    <name type="scientific">Stereum hirsutum (strain FP-91666)</name>
    <name type="common">White-rot fungus</name>
    <dbReference type="NCBI Taxonomy" id="721885"/>
    <lineage>
        <taxon>Eukaryota</taxon>
        <taxon>Fungi</taxon>
        <taxon>Dikarya</taxon>
        <taxon>Basidiomycota</taxon>
        <taxon>Agaricomycotina</taxon>
        <taxon>Agaricomycetes</taxon>
        <taxon>Russulales</taxon>
        <taxon>Stereaceae</taxon>
        <taxon>Stereum</taxon>
    </lineage>
</organism>
<evidence type="ECO:0000256" key="2">
    <source>
        <dbReference type="ARBA" id="ARBA00001946"/>
    </source>
</evidence>